<comment type="caution">
    <text evidence="2">The sequence shown here is derived from an EMBL/GenBank/DDBJ whole genome shotgun (WGS) entry which is preliminary data.</text>
</comment>
<dbReference type="EMBL" id="BARU01016907">
    <property type="protein sequence ID" value="GAH54010.1"/>
    <property type="molecule type" value="Genomic_DNA"/>
</dbReference>
<sequence>MKIYVQVSRIGVIIVPVDVQILQAQVLFIFFVFFNLLFGIYSILAHKSKKSKR</sequence>
<name>X1HAE2_9ZZZZ</name>
<keyword evidence="1" id="KW-0472">Membrane</keyword>
<accession>X1HAE2</accession>
<evidence type="ECO:0000256" key="1">
    <source>
        <dbReference type="SAM" id="Phobius"/>
    </source>
</evidence>
<dbReference type="AlphaFoldDB" id="X1HAE2"/>
<feature type="transmembrane region" description="Helical" evidence="1">
    <location>
        <begin position="26"/>
        <end position="44"/>
    </location>
</feature>
<keyword evidence="1" id="KW-1133">Transmembrane helix</keyword>
<protein>
    <submittedName>
        <fullName evidence="2">Uncharacterized protein</fullName>
    </submittedName>
</protein>
<proteinExistence type="predicted"/>
<organism evidence="2">
    <name type="scientific">marine sediment metagenome</name>
    <dbReference type="NCBI Taxonomy" id="412755"/>
    <lineage>
        <taxon>unclassified sequences</taxon>
        <taxon>metagenomes</taxon>
        <taxon>ecological metagenomes</taxon>
    </lineage>
</organism>
<gene>
    <name evidence="2" type="ORF">S03H2_28069</name>
</gene>
<keyword evidence="1" id="KW-0812">Transmembrane</keyword>
<evidence type="ECO:0000313" key="2">
    <source>
        <dbReference type="EMBL" id="GAH54010.1"/>
    </source>
</evidence>
<reference evidence="2" key="1">
    <citation type="journal article" date="2014" name="Front. Microbiol.">
        <title>High frequency of phylogenetically diverse reductive dehalogenase-homologous genes in deep subseafloor sedimentary metagenomes.</title>
        <authorList>
            <person name="Kawai M."/>
            <person name="Futagami T."/>
            <person name="Toyoda A."/>
            <person name="Takaki Y."/>
            <person name="Nishi S."/>
            <person name="Hori S."/>
            <person name="Arai W."/>
            <person name="Tsubouchi T."/>
            <person name="Morono Y."/>
            <person name="Uchiyama I."/>
            <person name="Ito T."/>
            <person name="Fujiyama A."/>
            <person name="Inagaki F."/>
            <person name="Takami H."/>
        </authorList>
    </citation>
    <scope>NUCLEOTIDE SEQUENCE</scope>
    <source>
        <strain evidence="2">Expedition CK06-06</strain>
    </source>
</reference>